<sequence>MIHITETGFPDAALALYRHQRDHNPIYGRFCSLVGAPADLQDWTRIPFLPITFFRDHDLRTGIFTPQAVFESSGTTGTIPSRHRVADTGLYNTVARAGFERIYGPLEDWCILALLPSYLERGQSSLVHMVQHFVERGGHPESGFFLYDHAVLAGRLRHLEAVGQKTLLIGVTYALLDFAAAFPQPLQHTVVMETGGMKGRRRELLRAEVHRELQAAFGLAAIHSEYGMTELLSQAYAPAAGLFSCPPWTRVLAVEEDDPGAAHTTAGNSGRLCVIDLANVHSCAFIATGDSVRLHEGGRFEVLGRLDHTDIRGCSLLAL</sequence>
<dbReference type="EMBL" id="SJZI01000052">
    <property type="protein sequence ID" value="TCJ12193.1"/>
    <property type="molecule type" value="Genomic_DNA"/>
</dbReference>
<dbReference type="InterPro" id="IPR042099">
    <property type="entry name" value="ANL_N_sf"/>
</dbReference>
<dbReference type="Proteomes" id="UP000295334">
    <property type="component" value="Unassembled WGS sequence"/>
</dbReference>
<dbReference type="OrthoDB" id="182577at2"/>
<dbReference type="AlphaFoldDB" id="A0A4R1B858"/>
<gene>
    <name evidence="1" type="ORF">EPD60_15815</name>
</gene>
<dbReference type="SUPFAM" id="SSF56801">
    <property type="entry name" value="Acetyl-CoA synthetase-like"/>
    <property type="match status" value="1"/>
</dbReference>
<name>A0A4R1B858_9BACT</name>
<protein>
    <submittedName>
        <fullName evidence="1">Acyl transferase</fullName>
    </submittedName>
</protein>
<evidence type="ECO:0000313" key="1">
    <source>
        <dbReference type="EMBL" id="TCJ12193.1"/>
    </source>
</evidence>
<keyword evidence="2" id="KW-1185">Reference proteome</keyword>
<evidence type="ECO:0000313" key="2">
    <source>
        <dbReference type="Proteomes" id="UP000295334"/>
    </source>
</evidence>
<dbReference type="Gene3D" id="3.40.50.12780">
    <property type="entry name" value="N-terminal domain of ligase-like"/>
    <property type="match status" value="1"/>
</dbReference>
<dbReference type="GO" id="GO:0016740">
    <property type="term" value="F:transferase activity"/>
    <property type="evidence" value="ECO:0007669"/>
    <property type="project" value="UniProtKB-KW"/>
</dbReference>
<keyword evidence="1" id="KW-0808">Transferase</keyword>
<organism evidence="1 2">
    <name type="scientific">Flaviaesturariibacter flavus</name>
    <dbReference type="NCBI Taxonomy" id="2502780"/>
    <lineage>
        <taxon>Bacteria</taxon>
        <taxon>Pseudomonadati</taxon>
        <taxon>Bacteroidota</taxon>
        <taxon>Chitinophagia</taxon>
        <taxon>Chitinophagales</taxon>
        <taxon>Chitinophagaceae</taxon>
        <taxon>Flaviaestuariibacter</taxon>
    </lineage>
</organism>
<comment type="caution">
    <text evidence="1">The sequence shown here is derived from an EMBL/GenBank/DDBJ whole genome shotgun (WGS) entry which is preliminary data.</text>
</comment>
<reference evidence="1 2" key="1">
    <citation type="submission" date="2019-03" db="EMBL/GenBank/DDBJ databases">
        <authorList>
            <person name="Kim M.K.M."/>
        </authorList>
    </citation>
    <scope>NUCLEOTIDE SEQUENCE [LARGE SCALE GENOMIC DNA]</scope>
    <source>
        <strain evidence="1 2">17J68-12</strain>
    </source>
</reference>
<accession>A0A4R1B858</accession>
<proteinExistence type="predicted"/>